<dbReference type="PROSITE" id="PS50103">
    <property type="entry name" value="ZF_C3H1"/>
    <property type="match status" value="1"/>
</dbReference>
<feature type="compositionally biased region" description="Polar residues" evidence="5">
    <location>
        <begin position="517"/>
        <end position="526"/>
    </location>
</feature>
<organism evidence="7 8">
    <name type="scientific">Salinomyces thailandicus</name>
    <dbReference type="NCBI Taxonomy" id="706561"/>
    <lineage>
        <taxon>Eukaryota</taxon>
        <taxon>Fungi</taxon>
        <taxon>Dikarya</taxon>
        <taxon>Ascomycota</taxon>
        <taxon>Pezizomycotina</taxon>
        <taxon>Dothideomycetes</taxon>
        <taxon>Dothideomycetidae</taxon>
        <taxon>Mycosphaerellales</taxon>
        <taxon>Teratosphaeriaceae</taxon>
        <taxon>Salinomyces</taxon>
    </lineage>
</organism>
<dbReference type="PANTHER" id="PTHR21099">
    <property type="entry name" value="RAD201"/>
    <property type="match status" value="1"/>
</dbReference>
<sequence length="593" mass="60468">MAICKFFLEGRCRFGDSCKNEHPREQNQGNRFAPLSNQGGGGRARSGGYGGGGGGGGDRYRPGQQNSGRDQSLPYHLNADIIRSDLTTGGADGEKPTWPLSCYGPGRDAPRQLLEGIIEQSPEECRVLYYQAQAAGQLQEYATNETNAVNQAIQQAQSVLNDLDGAIKYVLDGAHQHPNRLDQVVQNKQPSLARAGGSGQPSGSSSFGQAPADSGASAFGRPSGLGGGSAFGQPSQAGRGGSAFGQASQVGGGTGFGKPSALGGQPAFGQPSPAGGSAFGAPSALGGTGSAFGKPSGLGGNSVFGQASQPAFGQSSFGKPDFGQASQPTGGQPQQQQTPFSSQSAQPSPFAAAAGQSSGFGAASQAQQLPTNPFAQAGGAQQSSGFGAAGSQPGSNPFANKPASIPAFGQPSQPANGFGLASQQNNSGGGFGSGFGQSSRVATSESSSTPFGAPSQTSAGSNSGFGSAAAPNTAPPPQQPKGTFSTGPSATSHYTTRTANGTLQTWKKQPVRYDEANNPSFLNPSTRKSERIWHPNGPPLNANPYAEAPPEVYTTELVAMLKEAYDHVSETGTFKDGIMPEIPPKREWVRWDL</sequence>
<protein>
    <recommendedName>
        <fullName evidence="6">C3H1-type domain-containing protein</fullName>
    </recommendedName>
</protein>
<evidence type="ECO:0000256" key="4">
    <source>
        <dbReference type="PROSITE-ProRule" id="PRU00723"/>
    </source>
</evidence>
<keyword evidence="1 4" id="KW-0479">Metal-binding</keyword>
<dbReference type="EMBL" id="NAJL01000020">
    <property type="protein sequence ID" value="TKA27942.1"/>
    <property type="molecule type" value="Genomic_DNA"/>
</dbReference>
<evidence type="ECO:0000259" key="6">
    <source>
        <dbReference type="PROSITE" id="PS50103"/>
    </source>
</evidence>
<evidence type="ECO:0000256" key="5">
    <source>
        <dbReference type="SAM" id="MobiDB-lite"/>
    </source>
</evidence>
<feature type="compositionally biased region" description="Gly residues" evidence="5">
    <location>
        <begin position="286"/>
        <end position="302"/>
    </location>
</feature>
<reference evidence="7 8" key="1">
    <citation type="submission" date="2017-03" db="EMBL/GenBank/DDBJ databases">
        <title>Genomes of endolithic fungi from Antarctica.</title>
        <authorList>
            <person name="Coleine C."/>
            <person name="Masonjones S."/>
            <person name="Stajich J.E."/>
        </authorList>
    </citation>
    <scope>NUCLEOTIDE SEQUENCE [LARGE SCALE GENOMIC DNA]</scope>
    <source>
        <strain evidence="7 8">CCFEE 6315</strain>
    </source>
</reference>
<feature type="region of interest" description="Disordered" evidence="5">
    <location>
        <begin position="20"/>
        <end position="73"/>
    </location>
</feature>
<keyword evidence="3 4" id="KW-0862">Zinc</keyword>
<dbReference type="OrthoDB" id="20729at2759"/>
<feature type="compositionally biased region" description="Polar residues" evidence="5">
    <location>
        <begin position="481"/>
        <end position="507"/>
    </location>
</feature>
<evidence type="ECO:0000256" key="2">
    <source>
        <dbReference type="ARBA" id="ARBA00022771"/>
    </source>
</evidence>
<dbReference type="InterPro" id="IPR036855">
    <property type="entry name" value="Znf_CCCH_sf"/>
</dbReference>
<dbReference type="Gene3D" id="4.10.1000.10">
    <property type="entry name" value="Zinc finger, CCCH-type"/>
    <property type="match status" value="1"/>
</dbReference>
<evidence type="ECO:0000313" key="8">
    <source>
        <dbReference type="Proteomes" id="UP000308549"/>
    </source>
</evidence>
<evidence type="ECO:0000256" key="1">
    <source>
        <dbReference type="ARBA" id="ARBA00022723"/>
    </source>
</evidence>
<proteinExistence type="predicted"/>
<feature type="region of interest" description="Disordered" evidence="5">
    <location>
        <begin position="191"/>
        <end position="547"/>
    </location>
</feature>
<feature type="zinc finger region" description="C3H1-type" evidence="4">
    <location>
        <begin position="1"/>
        <end position="25"/>
    </location>
</feature>
<feature type="compositionally biased region" description="Low complexity" evidence="5">
    <location>
        <begin position="458"/>
        <end position="472"/>
    </location>
</feature>
<dbReference type="InterPro" id="IPR041367">
    <property type="entry name" value="Znf-CCCH_4"/>
</dbReference>
<dbReference type="InterPro" id="IPR000571">
    <property type="entry name" value="Znf_CCCH"/>
</dbReference>
<dbReference type="GO" id="GO:0008270">
    <property type="term" value="F:zinc ion binding"/>
    <property type="evidence" value="ECO:0007669"/>
    <property type="project" value="UniProtKB-KW"/>
</dbReference>
<evidence type="ECO:0000313" key="7">
    <source>
        <dbReference type="EMBL" id="TKA27942.1"/>
    </source>
</evidence>
<dbReference type="SMART" id="SM00356">
    <property type="entry name" value="ZnF_C3H1"/>
    <property type="match status" value="1"/>
</dbReference>
<feature type="compositionally biased region" description="Polar residues" evidence="5">
    <location>
        <begin position="303"/>
        <end position="317"/>
    </location>
</feature>
<dbReference type="AlphaFoldDB" id="A0A4U0U0H0"/>
<dbReference type="CDD" id="cd23954">
    <property type="entry name" value="AMO1_CTD"/>
    <property type="match status" value="1"/>
</dbReference>
<gene>
    <name evidence="7" type="ORF">B0A50_04007</name>
</gene>
<dbReference type="SUPFAM" id="SSF90229">
    <property type="entry name" value="CCCH zinc finger"/>
    <property type="match status" value="1"/>
</dbReference>
<feature type="compositionally biased region" description="Low complexity" evidence="5">
    <location>
        <begin position="323"/>
        <end position="395"/>
    </location>
</feature>
<name>A0A4U0U0H0_9PEZI</name>
<feature type="compositionally biased region" description="Low complexity" evidence="5">
    <location>
        <begin position="201"/>
        <end position="212"/>
    </location>
</feature>
<dbReference type="Proteomes" id="UP000308549">
    <property type="component" value="Unassembled WGS sequence"/>
</dbReference>
<dbReference type="PANTHER" id="PTHR21099:SF2">
    <property type="entry name" value="SI:CH211-113E8.11"/>
    <property type="match status" value="1"/>
</dbReference>
<feature type="compositionally biased region" description="Low complexity" evidence="5">
    <location>
        <begin position="436"/>
        <end position="448"/>
    </location>
</feature>
<dbReference type="GO" id="GO:0005634">
    <property type="term" value="C:nucleus"/>
    <property type="evidence" value="ECO:0007669"/>
    <property type="project" value="TreeGrafter"/>
</dbReference>
<dbReference type="Pfam" id="PF18044">
    <property type="entry name" value="zf-CCCH_4"/>
    <property type="match status" value="1"/>
</dbReference>
<keyword evidence="8" id="KW-1185">Reference proteome</keyword>
<evidence type="ECO:0000256" key="3">
    <source>
        <dbReference type="ARBA" id="ARBA00022833"/>
    </source>
</evidence>
<keyword evidence="2 4" id="KW-0863">Zinc-finger</keyword>
<feature type="compositionally biased region" description="Gly residues" evidence="5">
    <location>
        <begin position="38"/>
        <end position="57"/>
    </location>
</feature>
<accession>A0A4U0U0H0</accession>
<feature type="compositionally biased region" description="Low complexity" evidence="5">
    <location>
        <begin position="269"/>
        <end position="285"/>
    </location>
</feature>
<comment type="caution">
    <text evidence="7">The sequence shown here is derived from an EMBL/GenBank/DDBJ whole genome shotgun (WGS) entry which is preliminary data.</text>
</comment>
<feature type="domain" description="C3H1-type" evidence="6">
    <location>
        <begin position="1"/>
        <end position="25"/>
    </location>
</feature>